<evidence type="ECO:0000313" key="3">
    <source>
        <dbReference type="EMBL" id="MTW11732.1"/>
    </source>
</evidence>
<dbReference type="Gene3D" id="2.40.160.20">
    <property type="match status" value="1"/>
</dbReference>
<dbReference type="Proteomes" id="UP000472320">
    <property type="component" value="Unassembled WGS sequence"/>
</dbReference>
<name>A0A6L6QH77_9BURK</name>
<dbReference type="SUPFAM" id="SSF56925">
    <property type="entry name" value="OMPA-like"/>
    <property type="match status" value="1"/>
</dbReference>
<protein>
    <submittedName>
        <fullName evidence="3">Outer membrane beta-barrel protein</fullName>
    </submittedName>
</protein>
<dbReference type="EMBL" id="WNKX01000009">
    <property type="protein sequence ID" value="MTW11732.1"/>
    <property type="molecule type" value="Genomic_DNA"/>
</dbReference>
<gene>
    <name evidence="3" type="ORF">GM658_14090</name>
</gene>
<comment type="caution">
    <text evidence="3">The sequence shown here is derived from an EMBL/GenBank/DDBJ whole genome shotgun (WGS) entry which is preliminary data.</text>
</comment>
<keyword evidence="2" id="KW-0732">Signal</keyword>
<evidence type="ECO:0000313" key="4">
    <source>
        <dbReference type="Proteomes" id="UP000472320"/>
    </source>
</evidence>
<evidence type="ECO:0000256" key="2">
    <source>
        <dbReference type="SAM" id="SignalP"/>
    </source>
</evidence>
<keyword evidence="4" id="KW-1185">Reference proteome</keyword>
<dbReference type="GO" id="GO:0055085">
    <property type="term" value="P:transmembrane transport"/>
    <property type="evidence" value="ECO:0007669"/>
    <property type="project" value="TreeGrafter"/>
</dbReference>
<reference evidence="3 4" key="1">
    <citation type="submission" date="2019-11" db="EMBL/GenBank/DDBJ databases">
        <title>Type strains purchased from KCTC, JCM and DSMZ.</title>
        <authorList>
            <person name="Lu H."/>
        </authorList>
    </citation>
    <scope>NUCLEOTIDE SEQUENCE [LARGE SCALE GENOMIC DNA]</scope>
    <source>
        <strain evidence="3 4">JCM 31587</strain>
    </source>
</reference>
<dbReference type="AlphaFoldDB" id="A0A6L6QH77"/>
<dbReference type="PANTHER" id="PTHR36920">
    <property type="match status" value="1"/>
</dbReference>
<feature type="chain" id="PRO_5026770771" evidence="2">
    <location>
        <begin position="23"/>
        <end position="222"/>
    </location>
</feature>
<feature type="signal peptide" evidence="2">
    <location>
        <begin position="1"/>
        <end position="22"/>
    </location>
</feature>
<proteinExistence type="predicted"/>
<sequence length="222" mass="23206">MNSAIKLLAVAAALGAASGASAQSQGEWLAKVGVNRISPDVTSGDVTAPSKPGVKAEVGSDTKPIFSVGYMFTDHIGTELMLGAPYKHTLYGAGTIQGTGKLGTAEALPPTIFAQYRFCEPNAIVRPYAGIGYTYAYFRKETGSAQLTAILNTGGAPVTYSLDSKSAGSVVLGATAKLSERFYADLNVVKTKLKTRAHFSTGQTLDIKLDPLAVSLSVGYRF</sequence>
<dbReference type="InterPro" id="IPR005618">
    <property type="entry name" value="OMPW"/>
</dbReference>
<accession>A0A6L6QH77</accession>
<comment type="subcellular location">
    <subcellularLocation>
        <location evidence="1">Cell outer membrane</location>
    </subcellularLocation>
</comment>
<organism evidence="3 4">
    <name type="scientific">Massilia eburnea</name>
    <dbReference type="NCBI Taxonomy" id="1776165"/>
    <lineage>
        <taxon>Bacteria</taxon>
        <taxon>Pseudomonadati</taxon>
        <taxon>Pseudomonadota</taxon>
        <taxon>Betaproteobacteria</taxon>
        <taxon>Burkholderiales</taxon>
        <taxon>Oxalobacteraceae</taxon>
        <taxon>Telluria group</taxon>
        <taxon>Massilia</taxon>
    </lineage>
</organism>
<dbReference type="Pfam" id="PF03922">
    <property type="entry name" value="OmpW"/>
    <property type="match status" value="1"/>
</dbReference>
<dbReference type="InterPro" id="IPR011250">
    <property type="entry name" value="OMP/PagP_B-barrel"/>
</dbReference>
<dbReference type="GO" id="GO:0009279">
    <property type="term" value="C:cell outer membrane"/>
    <property type="evidence" value="ECO:0007669"/>
    <property type="project" value="UniProtKB-SubCell"/>
</dbReference>
<dbReference type="PANTHER" id="PTHR36920:SF1">
    <property type="entry name" value="OUTER MEMBRANE PROTEIN W"/>
    <property type="match status" value="1"/>
</dbReference>
<evidence type="ECO:0000256" key="1">
    <source>
        <dbReference type="ARBA" id="ARBA00004442"/>
    </source>
</evidence>